<evidence type="ECO:0000313" key="3">
    <source>
        <dbReference type="Proteomes" id="UP000588586"/>
    </source>
</evidence>
<dbReference type="InterPro" id="IPR036388">
    <property type="entry name" value="WH-like_DNA-bd_sf"/>
</dbReference>
<dbReference type="InterPro" id="IPR043129">
    <property type="entry name" value="ATPase_NBD"/>
</dbReference>
<reference evidence="2 3" key="1">
    <citation type="submission" date="2020-04" db="EMBL/GenBank/DDBJ databases">
        <title>Knoellia sp. isolate from air conditioner.</title>
        <authorList>
            <person name="Chea S."/>
            <person name="Kim D.-U."/>
        </authorList>
    </citation>
    <scope>NUCLEOTIDE SEQUENCE [LARGE SCALE GENOMIC DNA]</scope>
    <source>
        <strain evidence="2 3">DB2414S</strain>
    </source>
</reference>
<name>A0A849HHY0_9MICO</name>
<dbReference type="PANTHER" id="PTHR18964">
    <property type="entry name" value="ROK (REPRESSOR, ORF, KINASE) FAMILY"/>
    <property type="match status" value="1"/>
</dbReference>
<dbReference type="CDD" id="cd23763">
    <property type="entry name" value="ASKHA_ATPase_ROK"/>
    <property type="match status" value="1"/>
</dbReference>
<dbReference type="SUPFAM" id="SSF53067">
    <property type="entry name" value="Actin-like ATPase domain"/>
    <property type="match status" value="1"/>
</dbReference>
<dbReference type="Gene3D" id="1.10.10.10">
    <property type="entry name" value="Winged helix-like DNA-binding domain superfamily/Winged helix DNA-binding domain"/>
    <property type="match status" value="1"/>
</dbReference>
<protein>
    <submittedName>
        <fullName evidence="2">ROK family protein</fullName>
    </submittedName>
</protein>
<evidence type="ECO:0000256" key="1">
    <source>
        <dbReference type="ARBA" id="ARBA00006479"/>
    </source>
</evidence>
<sequence length="382" mass="38589">MATSTKPSLDLLRQLSDTTVLTALIEHGPSTRAELASATGLSKPTVTESMRRLEAAGAVLDTGDRSTGRGRAGVYYDLSPATGLALAVSVAPEGIVAEALDVRGKVLARETAGVTRPAKPTAVARALSSTAKSALHAAGADRARLAVVSVADPVDRHTGRLVQLPDSPFLVGTLDPAGALAPVVGGSVVVDNDVNWSALAERSAGDGDLDDFAFLHLGEGLGCALVADGSVVRGATGLAGEVAHVVVPGPRGLAMACTEVFERLGLHHEGSTAIDVAEVVRSVTGRGARATARLHVIADAVAGVVAAVVAVSDPSVVVLGGSWGTEPAVLAAVRERIDSSPRPVPLRPADVPDAALAGARADAVARLRALVTQSPPAAETLR</sequence>
<dbReference type="AlphaFoldDB" id="A0A849HHY0"/>
<comment type="similarity">
    <text evidence="1">Belongs to the ROK (NagC/XylR) family.</text>
</comment>
<dbReference type="InterPro" id="IPR011991">
    <property type="entry name" value="ArsR-like_HTH"/>
</dbReference>
<dbReference type="InterPro" id="IPR036390">
    <property type="entry name" value="WH_DNA-bd_sf"/>
</dbReference>
<comment type="caution">
    <text evidence="2">The sequence shown here is derived from an EMBL/GenBank/DDBJ whole genome shotgun (WGS) entry which is preliminary data.</text>
</comment>
<dbReference type="EMBL" id="JABEPQ010000004">
    <property type="protein sequence ID" value="NNM47565.1"/>
    <property type="molecule type" value="Genomic_DNA"/>
</dbReference>
<dbReference type="Proteomes" id="UP000588586">
    <property type="component" value="Unassembled WGS sequence"/>
</dbReference>
<keyword evidence="3" id="KW-1185">Reference proteome</keyword>
<organism evidence="2 3">
    <name type="scientific">Knoellia koreensis</name>
    <dbReference type="NCBI Taxonomy" id="2730921"/>
    <lineage>
        <taxon>Bacteria</taxon>
        <taxon>Bacillati</taxon>
        <taxon>Actinomycetota</taxon>
        <taxon>Actinomycetes</taxon>
        <taxon>Micrococcales</taxon>
        <taxon>Intrasporangiaceae</taxon>
        <taxon>Knoellia</taxon>
    </lineage>
</organism>
<proteinExistence type="inferred from homology"/>
<dbReference type="InterPro" id="IPR000600">
    <property type="entry name" value="ROK"/>
</dbReference>
<gene>
    <name evidence="2" type="ORF">HJG52_16360</name>
</gene>
<evidence type="ECO:0000313" key="2">
    <source>
        <dbReference type="EMBL" id="NNM47565.1"/>
    </source>
</evidence>
<dbReference type="SUPFAM" id="SSF46785">
    <property type="entry name" value="Winged helix' DNA-binding domain"/>
    <property type="match status" value="1"/>
</dbReference>
<dbReference type="RefSeq" id="WP_171244694.1">
    <property type="nucleotide sequence ID" value="NZ_JABEPQ010000004.1"/>
</dbReference>
<dbReference type="Pfam" id="PF13412">
    <property type="entry name" value="HTH_24"/>
    <property type="match status" value="1"/>
</dbReference>
<dbReference type="PANTHER" id="PTHR18964:SF149">
    <property type="entry name" value="BIFUNCTIONAL UDP-N-ACETYLGLUCOSAMINE 2-EPIMERASE_N-ACETYLMANNOSAMINE KINASE"/>
    <property type="match status" value="1"/>
</dbReference>
<dbReference type="CDD" id="cd00090">
    <property type="entry name" value="HTH_ARSR"/>
    <property type="match status" value="1"/>
</dbReference>
<dbReference type="Gene3D" id="3.30.420.40">
    <property type="match status" value="2"/>
</dbReference>
<accession>A0A849HHY0</accession>
<dbReference type="Pfam" id="PF00480">
    <property type="entry name" value="ROK"/>
    <property type="match status" value="1"/>
</dbReference>